<dbReference type="Proteomes" id="UP001150581">
    <property type="component" value="Unassembled WGS sequence"/>
</dbReference>
<keyword evidence="2" id="KW-1185">Reference proteome</keyword>
<name>A0ACC1IQT9_9FUNG</name>
<evidence type="ECO:0000313" key="2">
    <source>
        <dbReference type="Proteomes" id="UP001150581"/>
    </source>
</evidence>
<dbReference type="EMBL" id="JANBPG010000182">
    <property type="protein sequence ID" value="KAJ1899097.1"/>
    <property type="molecule type" value="Genomic_DNA"/>
</dbReference>
<evidence type="ECO:0000313" key="1">
    <source>
        <dbReference type="EMBL" id="KAJ1899097.1"/>
    </source>
</evidence>
<comment type="caution">
    <text evidence="1">The sequence shown here is derived from an EMBL/GenBank/DDBJ whole genome shotgun (WGS) entry which is preliminary data.</text>
</comment>
<organism evidence="1 2">
    <name type="scientific">Kickxella alabastrina</name>
    <dbReference type="NCBI Taxonomy" id="61397"/>
    <lineage>
        <taxon>Eukaryota</taxon>
        <taxon>Fungi</taxon>
        <taxon>Fungi incertae sedis</taxon>
        <taxon>Zoopagomycota</taxon>
        <taxon>Kickxellomycotina</taxon>
        <taxon>Kickxellomycetes</taxon>
        <taxon>Kickxellales</taxon>
        <taxon>Kickxellaceae</taxon>
        <taxon>Kickxella</taxon>
    </lineage>
</organism>
<reference evidence="1" key="1">
    <citation type="submission" date="2022-07" db="EMBL/GenBank/DDBJ databases">
        <title>Phylogenomic reconstructions and comparative analyses of Kickxellomycotina fungi.</title>
        <authorList>
            <person name="Reynolds N.K."/>
            <person name="Stajich J.E."/>
            <person name="Barry K."/>
            <person name="Grigoriev I.V."/>
            <person name="Crous P."/>
            <person name="Smith M.E."/>
        </authorList>
    </citation>
    <scope>NUCLEOTIDE SEQUENCE</scope>
    <source>
        <strain evidence="1">Benny 63K</strain>
    </source>
</reference>
<accession>A0ACC1IQT9</accession>
<protein>
    <submittedName>
        <fullName evidence="1">Uncharacterized protein</fullName>
    </submittedName>
</protein>
<gene>
    <name evidence="1" type="ORF">LPJ66_002332</name>
</gene>
<proteinExistence type="predicted"/>
<sequence length="352" mass="39135">MYSLYSWGSPFEEQGLYSFDPVCVSVQAYMQLCKVDWSLHQTNSTGISTNGCLPVVTFNSAVVESGFWRIVQFMKAEGHDLNSKLNEEQLSQSTAYISLVQDCLVDSLLFSWYLVSENFADMVRPRLARMFGFPLSLFIPTQFKDYAEERLQFRGISSDLETAAEKEAAAAAGGGLQSLKSKIPRIYLLAKEGFNRHADKSAHPIYAQADKCLAVLSNKLGTNEYFFGASPTTLDAAVYGYLSLVLYPELPQSTLKTIVTSKYHNLVELCDRIHAQMERPAIVSGQTWFSGIATVAKQSIAQYILPTVRSKQQQEEREDPQQAEKARSIVGALFVFIGYAIYNGVLSAPASN</sequence>